<gene>
    <name evidence="3" type="primary">LOC111008978</name>
</gene>
<dbReference type="RefSeq" id="XP_022137556.1">
    <property type="nucleotide sequence ID" value="XM_022281864.1"/>
</dbReference>
<dbReference type="KEGG" id="mcha:111008978"/>
<dbReference type="AlphaFoldDB" id="A0A6J1C6Z1"/>
<proteinExistence type="predicted"/>
<sequence>MARGLISPPRSFAGSPSRPLADDLHFYMSQSRRPTASSVADPSDHRTPPRTRTSQRRHTAEKNADDLQNYLKKLDRNNNNSSTKTTAKISSSRPSISPRNGLEIEQPRGPTPISHNAAPKPKPAPAIDSPAPDASTANNANLIAPKFFDSPHNSSPTHLSIHGSGQRQNINNVGSNGGASHTPLAHPQLNSNLHKLSGDGDACVEIPIYIGEIPIYVGKHVANIVLRENSIYKPVGSNTKQEWSSQSNDSEIFQIYKGFASHRQKSSSVTSYFKKLKILWDQLRNYSDLPQCYSLGAKQKLSEHVEREKVIQFLVGLNDSYSTIVSQILQIRPLPTVEKAYFLTIQEEKQRALNSPLKLLQQK</sequence>
<dbReference type="PANTHER" id="PTHR34222:SF99">
    <property type="entry name" value="PROTEIN, PUTATIVE-RELATED"/>
    <property type="match status" value="1"/>
</dbReference>
<feature type="compositionally biased region" description="Low complexity" evidence="1">
    <location>
        <begin position="77"/>
        <end position="99"/>
    </location>
</feature>
<feature type="region of interest" description="Disordered" evidence="1">
    <location>
        <begin position="1"/>
        <end position="186"/>
    </location>
</feature>
<dbReference type="Proteomes" id="UP000504603">
    <property type="component" value="Unplaced"/>
</dbReference>
<evidence type="ECO:0000313" key="3">
    <source>
        <dbReference type="RefSeq" id="XP_022137556.1"/>
    </source>
</evidence>
<feature type="compositionally biased region" description="Polar residues" evidence="1">
    <location>
        <begin position="151"/>
        <end position="174"/>
    </location>
</feature>
<evidence type="ECO:0000313" key="2">
    <source>
        <dbReference type="Proteomes" id="UP000504603"/>
    </source>
</evidence>
<keyword evidence="2" id="KW-1185">Reference proteome</keyword>
<name>A0A6J1C6Z1_MOMCH</name>
<organism evidence="2 3">
    <name type="scientific">Momordica charantia</name>
    <name type="common">Bitter gourd</name>
    <name type="synonym">Balsam pear</name>
    <dbReference type="NCBI Taxonomy" id="3673"/>
    <lineage>
        <taxon>Eukaryota</taxon>
        <taxon>Viridiplantae</taxon>
        <taxon>Streptophyta</taxon>
        <taxon>Embryophyta</taxon>
        <taxon>Tracheophyta</taxon>
        <taxon>Spermatophyta</taxon>
        <taxon>Magnoliopsida</taxon>
        <taxon>eudicotyledons</taxon>
        <taxon>Gunneridae</taxon>
        <taxon>Pentapetalae</taxon>
        <taxon>rosids</taxon>
        <taxon>fabids</taxon>
        <taxon>Cucurbitales</taxon>
        <taxon>Cucurbitaceae</taxon>
        <taxon>Momordiceae</taxon>
        <taxon>Momordica</taxon>
    </lineage>
</organism>
<feature type="compositionally biased region" description="Polar residues" evidence="1">
    <location>
        <begin position="28"/>
        <end position="40"/>
    </location>
</feature>
<feature type="compositionally biased region" description="Low complexity" evidence="1">
    <location>
        <begin position="125"/>
        <end position="135"/>
    </location>
</feature>
<accession>A0A6J1C6Z1</accession>
<dbReference type="OrthoDB" id="5544992at2759"/>
<dbReference type="GeneID" id="111008978"/>
<evidence type="ECO:0000256" key="1">
    <source>
        <dbReference type="SAM" id="MobiDB-lite"/>
    </source>
</evidence>
<reference evidence="3" key="1">
    <citation type="submission" date="2025-08" db="UniProtKB">
        <authorList>
            <consortium name="RefSeq"/>
        </authorList>
    </citation>
    <scope>IDENTIFICATION</scope>
    <source>
        <strain evidence="3">OHB3-1</strain>
    </source>
</reference>
<protein>
    <submittedName>
        <fullName evidence="3">Uncharacterized protein LOC111008978</fullName>
    </submittedName>
</protein>
<dbReference type="PANTHER" id="PTHR34222">
    <property type="entry name" value="GAG_PRE-INTEGRS DOMAIN-CONTAINING PROTEIN"/>
    <property type="match status" value="1"/>
</dbReference>